<accession>A0A505DRV2</accession>
<dbReference type="InterPro" id="IPR002938">
    <property type="entry name" value="FAD-bd"/>
</dbReference>
<comment type="caution">
    <text evidence="5">The sequence shown here is derived from an EMBL/GenBank/DDBJ whole genome shotgun (WGS) entry which is preliminary data.</text>
</comment>
<dbReference type="SUPFAM" id="SSF51905">
    <property type="entry name" value="FAD/NAD(P)-binding domain"/>
    <property type="match status" value="1"/>
</dbReference>
<evidence type="ECO:0000256" key="3">
    <source>
        <dbReference type="SAM" id="MobiDB-lite"/>
    </source>
</evidence>
<name>A0A505DRV2_9ACTN</name>
<evidence type="ECO:0000256" key="2">
    <source>
        <dbReference type="ARBA" id="ARBA00023027"/>
    </source>
</evidence>
<reference evidence="5 6" key="1">
    <citation type="submission" date="2019-06" db="EMBL/GenBank/DDBJ databases">
        <title>Streptomyces sporangiiformans sp. nov., a novel actinomycete isolated from soil in Mount Song.</title>
        <authorList>
            <person name="Han L."/>
        </authorList>
    </citation>
    <scope>NUCLEOTIDE SEQUENCE [LARGE SCALE GENOMIC DNA]</scope>
    <source>
        <strain evidence="5 6">NEAU-SSA 1</strain>
    </source>
</reference>
<dbReference type="GO" id="GO:0071949">
    <property type="term" value="F:FAD binding"/>
    <property type="evidence" value="ECO:0007669"/>
    <property type="project" value="InterPro"/>
</dbReference>
<proteinExistence type="predicted"/>
<dbReference type="Pfam" id="PF01494">
    <property type="entry name" value="FAD_binding_3"/>
    <property type="match status" value="1"/>
</dbReference>
<dbReference type="InterPro" id="IPR036188">
    <property type="entry name" value="FAD/NAD-bd_sf"/>
</dbReference>
<keyword evidence="1" id="KW-0560">Oxidoreductase</keyword>
<dbReference type="PRINTS" id="PR00420">
    <property type="entry name" value="RNGMNOXGNASE"/>
</dbReference>
<keyword evidence="6" id="KW-1185">Reference proteome</keyword>
<dbReference type="Gene3D" id="3.50.50.60">
    <property type="entry name" value="FAD/NAD(P)-binding domain"/>
    <property type="match status" value="1"/>
</dbReference>
<dbReference type="AlphaFoldDB" id="A0A505DRV2"/>
<feature type="domain" description="FAD-binding" evidence="4">
    <location>
        <begin position="3"/>
        <end position="326"/>
    </location>
</feature>
<keyword evidence="2" id="KW-0520">NAD</keyword>
<dbReference type="EMBL" id="VCHX02000027">
    <property type="protein sequence ID" value="TPQ23960.1"/>
    <property type="molecule type" value="Genomic_DNA"/>
</dbReference>
<evidence type="ECO:0000313" key="5">
    <source>
        <dbReference type="EMBL" id="TPQ23960.1"/>
    </source>
</evidence>
<feature type="region of interest" description="Disordered" evidence="3">
    <location>
        <begin position="430"/>
        <end position="470"/>
    </location>
</feature>
<feature type="compositionally biased region" description="Low complexity" evidence="3">
    <location>
        <begin position="452"/>
        <end position="462"/>
    </location>
</feature>
<dbReference type="PANTHER" id="PTHR43476:SF4">
    <property type="entry name" value="BLR0106 PROTEIN"/>
    <property type="match status" value="1"/>
</dbReference>
<sequence>MRIAVVGGGPGGLFFAALIRQADPTVEVTVFERNRADDAFGFGVVFSDRTLAGIHEADPVLRQALDGHGRHWQDIEVRLKGERIRCGGNGMAAIARRTLLALLQERAVAMGADLRFSTEVDLADLDGYDLVVAADGSGSRIREGLARPLKPSVETATAKFIWFGTDYMFDGLTFVHERGPHGVFAVHGYPISADVSTFIVETDEESWRAAGLDAFDITQPPGPSDMTSKAYLEELFAEQIDGHRLLVNNSRWGNFRTRRTRHWYVTDPRPVALLGDAAHTAHFSVGSGTKMAMEDAIALSAALAKHGVDLPAALAGYEAAARPSVETIQGAARPSLGWWEHFGRYHDAFEPWQFAYHFLSRSITDARLARRAPDFVRGSHERWWARFGTAPLDTPLDLGGGLRLPGRIVVVEPEVDGTVVARPADGGGEALPLLASAPSETPGSGAPGSGVPGSAVPGSAAPHSQAPWGAWVTAPDDESGLAAARESLAALAGARPVLVAVHGGTGYTRTLLTEQARLHHRLPSLLVDDSIDRDRAVTAVLSGRTDLVGAAAATVASWEVSR</sequence>
<organism evidence="5 6">
    <name type="scientific">Streptomyces sporangiiformans</name>
    <dbReference type="NCBI Taxonomy" id="2315329"/>
    <lineage>
        <taxon>Bacteria</taxon>
        <taxon>Bacillati</taxon>
        <taxon>Actinomycetota</taxon>
        <taxon>Actinomycetes</taxon>
        <taxon>Kitasatosporales</taxon>
        <taxon>Streptomycetaceae</taxon>
        <taxon>Streptomyces</taxon>
    </lineage>
</organism>
<evidence type="ECO:0000313" key="6">
    <source>
        <dbReference type="Proteomes" id="UP000317378"/>
    </source>
</evidence>
<evidence type="ECO:0000256" key="1">
    <source>
        <dbReference type="ARBA" id="ARBA00023002"/>
    </source>
</evidence>
<dbReference type="InterPro" id="IPR050631">
    <property type="entry name" value="PheA/TfdB_FAD_monoxygenase"/>
</dbReference>
<dbReference type="GO" id="GO:0016491">
    <property type="term" value="F:oxidoreductase activity"/>
    <property type="evidence" value="ECO:0007669"/>
    <property type="project" value="UniProtKB-KW"/>
</dbReference>
<dbReference type="PANTHER" id="PTHR43476">
    <property type="entry name" value="3-(3-HYDROXY-PHENYL)PROPIONATE/3-HYDROXYCINNAMIC ACID HYDROXYLASE"/>
    <property type="match status" value="1"/>
</dbReference>
<gene>
    <name evidence="5" type="ORF">FGD71_001300</name>
</gene>
<dbReference type="RefSeq" id="WP_119098483.1">
    <property type="nucleotide sequence ID" value="NZ_QXMJ01000027.1"/>
</dbReference>
<dbReference type="OrthoDB" id="3169239at2"/>
<protein>
    <submittedName>
        <fullName evidence="5">2-polyprenyl-6-methoxyphenol hydroxylase</fullName>
    </submittedName>
</protein>
<dbReference type="Proteomes" id="UP000317378">
    <property type="component" value="Unassembled WGS sequence"/>
</dbReference>
<evidence type="ECO:0000259" key="4">
    <source>
        <dbReference type="Pfam" id="PF01494"/>
    </source>
</evidence>
<dbReference type="Gene3D" id="3.30.9.20">
    <property type="match status" value="1"/>
</dbReference>